<feature type="domain" description="AIG1-type G" evidence="4">
    <location>
        <begin position="46"/>
        <end position="215"/>
    </location>
</feature>
<dbReference type="EMBL" id="CAJMWZ010006213">
    <property type="protein sequence ID" value="CAE6518255.1"/>
    <property type="molecule type" value="Genomic_DNA"/>
</dbReference>
<evidence type="ECO:0000256" key="3">
    <source>
        <dbReference type="SAM" id="MobiDB-lite"/>
    </source>
</evidence>
<dbReference type="Gene3D" id="3.40.50.300">
    <property type="entry name" value="P-loop containing nucleotide triphosphate hydrolases"/>
    <property type="match status" value="1"/>
</dbReference>
<dbReference type="AlphaFoldDB" id="A0A8H3HCI3"/>
<keyword evidence="2" id="KW-0175">Coiled coil</keyword>
<keyword evidence="1" id="KW-0547">Nucleotide-binding</keyword>
<protein>
    <recommendedName>
        <fullName evidence="4">AIG1-type G domain-containing protein</fullName>
    </recommendedName>
</protein>
<reference evidence="5" key="1">
    <citation type="submission" date="2021-01" db="EMBL/GenBank/DDBJ databases">
        <authorList>
            <person name="Kaushik A."/>
        </authorList>
    </citation>
    <scope>NUCLEOTIDE SEQUENCE</scope>
    <source>
        <strain evidence="5">Type strain: AG8-Rh-89/</strain>
    </source>
</reference>
<dbReference type="GO" id="GO:0005525">
    <property type="term" value="F:GTP binding"/>
    <property type="evidence" value="ECO:0007669"/>
    <property type="project" value="InterPro"/>
</dbReference>
<dbReference type="Proteomes" id="UP000663850">
    <property type="component" value="Unassembled WGS sequence"/>
</dbReference>
<comment type="caution">
    <text evidence="5">The sequence shown here is derived from an EMBL/GenBank/DDBJ whole genome shotgun (WGS) entry which is preliminary data.</text>
</comment>
<feature type="compositionally biased region" description="Polar residues" evidence="3">
    <location>
        <begin position="1"/>
        <end position="20"/>
    </location>
</feature>
<evidence type="ECO:0000256" key="1">
    <source>
        <dbReference type="ARBA" id="ARBA00022741"/>
    </source>
</evidence>
<name>A0A8H3HCI3_9AGAM</name>
<proteinExistence type="predicted"/>
<dbReference type="CDD" id="cd00882">
    <property type="entry name" value="Ras_like_GTPase"/>
    <property type="match status" value="1"/>
</dbReference>
<dbReference type="InterPro" id="IPR027417">
    <property type="entry name" value="P-loop_NTPase"/>
</dbReference>
<evidence type="ECO:0000313" key="5">
    <source>
        <dbReference type="EMBL" id="CAE6518255.1"/>
    </source>
</evidence>
<feature type="region of interest" description="Disordered" evidence="3">
    <location>
        <begin position="1"/>
        <end position="23"/>
    </location>
</feature>
<dbReference type="SUPFAM" id="SSF52540">
    <property type="entry name" value="P-loop containing nucleoside triphosphate hydrolases"/>
    <property type="match status" value="1"/>
</dbReference>
<feature type="coiled-coil region" evidence="2">
    <location>
        <begin position="432"/>
        <end position="473"/>
    </location>
</feature>
<evidence type="ECO:0000313" key="6">
    <source>
        <dbReference type="Proteomes" id="UP000663850"/>
    </source>
</evidence>
<organism evidence="5 6">
    <name type="scientific">Rhizoctonia solani</name>
    <dbReference type="NCBI Taxonomy" id="456999"/>
    <lineage>
        <taxon>Eukaryota</taxon>
        <taxon>Fungi</taxon>
        <taxon>Dikarya</taxon>
        <taxon>Basidiomycota</taxon>
        <taxon>Agaricomycotina</taxon>
        <taxon>Agaricomycetes</taxon>
        <taxon>Cantharellales</taxon>
        <taxon>Ceratobasidiaceae</taxon>
        <taxon>Rhizoctonia</taxon>
    </lineage>
</organism>
<dbReference type="PANTHER" id="PTHR32046">
    <property type="entry name" value="G DOMAIN-CONTAINING PROTEIN"/>
    <property type="match status" value="1"/>
</dbReference>
<dbReference type="InterPro" id="IPR006703">
    <property type="entry name" value="G_AIG1"/>
</dbReference>
<dbReference type="Pfam" id="PF04548">
    <property type="entry name" value="AIG1"/>
    <property type="match status" value="1"/>
</dbReference>
<sequence>MTQNTPNAHSKGYGTQSTKPPSEWEEVEVLTRTCPFRFPQKKNVITVLLIGETGSGKTSFMSLLLNLFEGNGPFELKEKHFVDAQSGLDRSQSQTTEARIYSFTTTDGVKVEILDTPGLADTRGIEEDKKHKERIYHAIQELVTEIDGVMIVANGTVERLTLATDYTLNILATLFPRSIVDNIGILFTNTDAGGTGLNFQMHSLPSELRNVQYWCLNNPLSLYKNYSALKAGRGFVRNQESSQKRNIKINYKDAVEVLDDWLEWLDERKSIPTTAIIELYNKSSHIESRLFSTVTSIANLSQLEPHLLGISANLKSAKTLNKDLAKSQKKTPTKIWVLQETSNPNTICTAPNCHSNCHIGCALELGDAAAIGGSCKAFRTWGIPNRLLPFWSNTKVKCGEVKCGHEARAHRCYKQIHKEVINKSYMTIVQRVKEAATEQEKLEVIKANIEQEIKDVKAEIERSKRDIPKLVEELNDLSLSPNYAGYIWSALDILKMRREQLVSRGGLDNELGPIDEGIKAFEAQLDLLRAKEAGRIVETSGERVEA</sequence>
<dbReference type="PANTHER" id="PTHR32046:SF12">
    <property type="entry name" value="AIG1-TYPE G DOMAIN-CONTAINING PROTEIN"/>
    <property type="match status" value="1"/>
</dbReference>
<gene>
    <name evidence="5" type="ORF">RDB_LOCUS114876</name>
</gene>
<evidence type="ECO:0000256" key="2">
    <source>
        <dbReference type="SAM" id="Coils"/>
    </source>
</evidence>
<accession>A0A8H3HCI3</accession>
<evidence type="ECO:0000259" key="4">
    <source>
        <dbReference type="Pfam" id="PF04548"/>
    </source>
</evidence>